<accession>A0A7C3KFI4</accession>
<proteinExistence type="predicted"/>
<reference evidence="1" key="1">
    <citation type="journal article" date="2020" name="mSystems">
        <title>Genome- and Community-Level Interaction Insights into Carbon Utilization and Element Cycling Functions of Hydrothermarchaeota in Hydrothermal Sediment.</title>
        <authorList>
            <person name="Zhou Z."/>
            <person name="Liu Y."/>
            <person name="Xu W."/>
            <person name="Pan J."/>
            <person name="Luo Z.H."/>
            <person name="Li M."/>
        </authorList>
    </citation>
    <scope>NUCLEOTIDE SEQUENCE [LARGE SCALE GENOMIC DNA]</scope>
    <source>
        <strain evidence="1">SpSt-418</strain>
    </source>
</reference>
<name>A0A7C3KFI4_9CYAN</name>
<comment type="caution">
    <text evidence="1">The sequence shown here is derived from an EMBL/GenBank/DDBJ whole genome shotgun (WGS) entry which is preliminary data.</text>
</comment>
<organism evidence="1">
    <name type="scientific">Oscillatoriales cyanobacterium SpSt-418</name>
    <dbReference type="NCBI Taxonomy" id="2282169"/>
    <lineage>
        <taxon>Bacteria</taxon>
        <taxon>Bacillati</taxon>
        <taxon>Cyanobacteriota</taxon>
        <taxon>Cyanophyceae</taxon>
        <taxon>Oscillatoriophycideae</taxon>
        <taxon>Oscillatoriales</taxon>
    </lineage>
</organism>
<protein>
    <submittedName>
        <fullName evidence="1">Uncharacterized protein</fullName>
    </submittedName>
</protein>
<dbReference type="EMBL" id="DSRU01000199">
    <property type="protein sequence ID" value="HFM98768.1"/>
    <property type="molecule type" value="Genomic_DNA"/>
</dbReference>
<evidence type="ECO:0000313" key="1">
    <source>
        <dbReference type="EMBL" id="HFM98768.1"/>
    </source>
</evidence>
<sequence length="277" mass="31886">MEKPSEYKYEKPNEQGILTTFSIDVHGSTLRNKNKLDLELFVECKYRYQGTKWIFTPKSFKSLELADFKDTFITLDALCRSSKINSKLINSFSENYELCGKGVEIYNDGLNPKTITQAVSQLQYSLVKKVAEGLDDQIDDFLGNPDQIHILVPIIVTTAELWRLNPGTTIEGIQDANELEDVASKTDFLLVHEAPDNDLNRYTIKHLIESFSEEQKEEMTKILKKNKSGSFDGYVRSFARTYPSIFAVIEYNSLEKRLSNMLNFFNRSDILMQRENT</sequence>
<dbReference type="AlphaFoldDB" id="A0A7C3KFI4"/>
<gene>
    <name evidence="1" type="ORF">ENR64_13625</name>
</gene>